<evidence type="ECO:0008006" key="3">
    <source>
        <dbReference type="Google" id="ProtNLM"/>
    </source>
</evidence>
<keyword evidence="2" id="KW-1185">Reference proteome</keyword>
<proteinExistence type="predicted"/>
<sequence length="324" mass="33047">MLRILKLVAAVVVVAGAALSIGWYVLADRLGDAIDGVEAASAARGAESKCEGRDIFGFPLALKVECSSWTMAAPELHLHSGPAGFSAPLYRPGHAEFVLSGPLDIAPTGLPPLSADWEMATGSIDAWTDGIDTMVFELTAARVSPRDATDGISPLARSAQTDLRVARDGGNLVVEGAMDDLVLALDGTASPAVDLSADAVLDGASGLLGPDGTGRGLRGRAGAVRLARLALDGGDGAIELAGPFRISQEGLLSATLELRLDHPDAIASAVETSFPPLASLAGNLASTVQLVGQQQGDVIVMPLTIRNGFAAIGLIPLGRIPPLG</sequence>
<dbReference type="InterPro" id="IPR018666">
    <property type="entry name" value="DUF2125"/>
</dbReference>
<name>A0A1T4RR62_9HYPH</name>
<dbReference type="AlphaFoldDB" id="A0A1T4RR62"/>
<accession>A0A1T4RR62</accession>
<evidence type="ECO:0000313" key="2">
    <source>
        <dbReference type="Proteomes" id="UP000190135"/>
    </source>
</evidence>
<organism evidence="1 2">
    <name type="scientific">Consotaella salsifontis</name>
    <dbReference type="NCBI Taxonomy" id="1365950"/>
    <lineage>
        <taxon>Bacteria</taxon>
        <taxon>Pseudomonadati</taxon>
        <taxon>Pseudomonadota</taxon>
        <taxon>Alphaproteobacteria</taxon>
        <taxon>Hyphomicrobiales</taxon>
        <taxon>Aurantimonadaceae</taxon>
        <taxon>Consotaella</taxon>
    </lineage>
</organism>
<dbReference type="Proteomes" id="UP000190135">
    <property type="component" value="Unassembled WGS sequence"/>
</dbReference>
<protein>
    <recommendedName>
        <fullName evidence="3">DUF2125 domain-containing protein</fullName>
    </recommendedName>
</protein>
<dbReference type="Pfam" id="PF09898">
    <property type="entry name" value="DUF2125"/>
    <property type="match status" value="1"/>
</dbReference>
<reference evidence="1 2" key="1">
    <citation type="submission" date="2017-02" db="EMBL/GenBank/DDBJ databases">
        <authorList>
            <person name="Peterson S.W."/>
        </authorList>
    </citation>
    <scope>NUCLEOTIDE SEQUENCE [LARGE SCALE GENOMIC DNA]</scope>
    <source>
        <strain evidence="1 2">USBA 369</strain>
    </source>
</reference>
<dbReference type="EMBL" id="FUXL01000007">
    <property type="protein sequence ID" value="SKA18454.1"/>
    <property type="molecule type" value="Genomic_DNA"/>
</dbReference>
<gene>
    <name evidence="1" type="ORF">SAMN05428963_107194</name>
</gene>
<dbReference type="STRING" id="1365950.SAMN05428963_107194"/>
<dbReference type="RefSeq" id="WP_165690847.1">
    <property type="nucleotide sequence ID" value="NZ_FUXL01000007.1"/>
</dbReference>
<evidence type="ECO:0000313" key="1">
    <source>
        <dbReference type="EMBL" id="SKA18454.1"/>
    </source>
</evidence>